<accession>A0A8S5PXD4</accession>
<sequence length="40" mass="4567">MEFFNLFPAAMISSIQMPNLFGHRINIAGTCRFLLFLFAS</sequence>
<evidence type="ECO:0000313" key="1">
    <source>
        <dbReference type="EMBL" id="DAE11671.1"/>
    </source>
</evidence>
<protein>
    <submittedName>
        <fullName evidence="1">Uncharacterized protein</fullName>
    </submittedName>
</protein>
<dbReference type="EMBL" id="BK015535">
    <property type="protein sequence ID" value="DAE11671.1"/>
    <property type="molecule type" value="Genomic_DNA"/>
</dbReference>
<name>A0A8S5PXD4_9CAUD</name>
<reference evidence="1" key="1">
    <citation type="journal article" date="2021" name="Proc. Natl. Acad. Sci. U.S.A.">
        <title>A Catalog of Tens of Thousands of Viruses from Human Metagenomes Reveals Hidden Associations with Chronic Diseases.</title>
        <authorList>
            <person name="Tisza M.J."/>
            <person name="Buck C.B."/>
        </authorList>
    </citation>
    <scope>NUCLEOTIDE SEQUENCE</scope>
    <source>
        <strain evidence="1">Ct2vX3</strain>
    </source>
</reference>
<proteinExistence type="predicted"/>
<organism evidence="1">
    <name type="scientific">Siphoviridae sp. ct2vX3</name>
    <dbReference type="NCBI Taxonomy" id="2825318"/>
    <lineage>
        <taxon>Viruses</taxon>
        <taxon>Duplodnaviria</taxon>
        <taxon>Heunggongvirae</taxon>
        <taxon>Uroviricota</taxon>
        <taxon>Caudoviricetes</taxon>
    </lineage>
</organism>